<dbReference type="RefSeq" id="WP_095533841.1">
    <property type="nucleotide sequence ID" value="NZ_MVHF01000062.1"/>
</dbReference>
<evidence type="ECO:0000313" key="2">
    <source>
        <dbReference type="Proteomes" id="UP000192448"/>
    </source>
</evidence>
<dbReference type="EMBL" id="MVHF01000062">
    <property type="protein sequence ID" value="ORA23415.1"/>
    <property type="molecule type" value="Genomic_DNA"/>
</dbReference>
<keyword evidence="2" id="KW-1185">Reference proteome</keyword>
<protein>
    <submittedName>
        <fullName evidence="1">Uncharacterized protein</fullName>
    </submittedName>
</protein>
<accession>A0A1X0A0J3</accession>
<dbReference type="STRING" id="1927124.BST13_35265"/>
<comment type="caution">
    <text evidence="1">The sequence shown here is derived from an EMBL/GenBank/DDBJ whole genome shotgun (WGS) entry which is preliminary data.</text>
</comment>
<organism evidence="1 2">
    <name type="scientific">Mycobacterium aquaticum</name>
    <dbReference type="NCBI Taxonomy" id="1927124"/>
    <lineage>
        <taxon>Bacteria</taxon>
        <taxon>Bacillati</taxon>
        <taxon>Actinomycetota</taxon>
        <taxon>Actinomycetes</taxon>
        <taxon>Mycobacteriales</taxon>
        <taxon>Mycobacteriaceae</taxon>
        <taxon>Mycobacterium</taxon>
    </lineage>
</organism>
<sequence length="76" mass="8517">MSDTAQRFTVGRDIFMSGTALCPVCSQPFKGGERVYDLTHDSTPWRAEDDEDREYASYTWHVDCDQGSLAAASYSN</sequence>
<dbReference type="AlphaFoldDB" id="A0A1X0A0J3"/>
<name>A0A1X0A0J3_9MYCO</name>
<dbReference type="Proteomes" id="UP000192448">
    <property type="component" value="Unassembled WGS sequence"/>
</dbReference>
<gene>
    <name evidence="1" type="ORF">BST13_35265</name>
</gene>
<reference evidence="1 2" key="1">
    <citation type="submission" date="2017-02" db="EMBL/GenBank/DDBJ databases">
        <title>The new phylogeny of genus Mycobacterium.</title>
        <authorList>
            <person name="Tortoli E."/>
            <person name="Trovato A."/>
            <person name="Cirillo D.M."/>
        </authorList>
    </citation>
    <scope>NUCLEOTIDE SEQUENCE [LARGE SCALE GENOMIC DNA]</scope>
    <source>
        <strain evidence="1 2">RW6</strain>
    </source>
</reference>
<dbReference type="OrthoDB" id="4337676at2"/>
<evidence type="ECO:0000313" key="1">
    <source>
        <dbReference type="EMBL" id="ORA23415.1"/>
    </source>
</evidence>
<proteinExistence type="predicted"/>